<dbReference type="RefSeq" id="WP_109827097.1">
    <property type="nucleotide sequence ID" value="NZ_CP029494.1"/>
</dbReference>
<gene>
    <name evidence="1" type="ORF">DKM44_09110</name>
</gene>
<reference evidence="1 2" key="1">
    <citation type="submission" date="2018-05" db="EMBL/GenBank/DDBJ databases">
        <title>Complete Genome Sequence of Deinococcus sp. strain 17bor-2.</title>
        <authorList>
            <person name="Srinivasan S."/>
        </authorList>
    </citation>
    <scope>NUCLEOTIDE SEQUENCE [LARGE SCALE GENOMIC DNA]</scope>
    <source>
        <strain evidence="1 2">17bor-2</strain>
    </source>
</reference>
<dbReference type="OrthoDB" id="70033at2"/>
<keyword evidence="2" id="KW-1185">Reference proteome</keyword>
<evidence type="ECO:0000313" key="1">
    <source>
        <dbReference type="EMBL" id="AWN23368.1"/>
    </source>
</evidence>
<sequence length="174" mass="19032">MSAPRSSPLLRPTEPLPTKPGGYLGLATYSSLGRFWTYLGAAARAGRDIGVVRGDDERVCRRRIAGYTLPGAGVFLDEARVLAELEDGLAPHPALLALLGGDGGPLRELLGARYLLRLNFVLAFTRQRDLIVRPEFKFVPRPGEAAELSGDLPLPARRIARDELRFLLDRACEL</sequence>
<accession>A0A2Z3JPD9</accession>
<name>A0A2Z3JPD9_9DEIO</name>
<dbReference type="KEGG" id="dez:DKM44_09110"/>
<organism evidence="1 2">
    <name type="scientific">Deinococcus irradiatisoli</name>
    <dbReference type="NCBI Taxonomy" id="2202254"/>
    <lineage>
        <taxon>Bacteria</taxon>
        <taxon>Thermotogati</taxon>
        <taxon>Deinococcota</taxon>
        <taxon>Deinococci</taxon>
        <taxon>Deinococcales</taxon>
        <taxon>Deinococcaceae</taxon>
        <taxon>Deinococcus</taxon>
    </lineage>
</organism>
<dbReference type="Proteomes" id="UP000245368">
    <property type="component" value="Chromosome"/>
</dbReference>
<evidence type="ECO:0000313" key="2">
    <source>
        <dbReference type="Proteomes" id="UP000245368"/>
    </source>
</evidence>
<protein>
    <submittedName>
        <fullName evidence="1">Uncharacterized protein</fullName>
    </submittedName>
</protein>
<dbReference type="EMBL" id="CP029494">
    <property type="protein sequence ID" value="AWN23368.1"/>
    <property type="molecule type" value="Genomic_DNA"/>
</dbReference>
<proteinExistence type="predicted"/>
<dbReference type="AlphaFoldDB" id="A0A2Z3JPD9"/>